<evidence type="ECO:0008006" key="5">
    <source>
        <dbReference type="Google" id="ProtNLM"/>
    </source>
</evidence>
<dbReference type="Pfam" id="PF13424">
    <property type="entry name" value="TPR_12"/>
    <property type="match status" value="2"/>
</dbReference>
<sequence length="574" mass="63716">MAANSTTSLLLLPPIPRNNRKGSDLVDRVLSNSVGQSSFECGLKVYSVPRRVFDGIQAIRCFKSNGLAKSQGDCRGDDVSCSAFAPTDLGRSKLLDTSSNSMNDFERQLQEFFDEVKAMLKKGNVKGAIDLLKANYEVVKEQMDAGNKGMEQAALLDVIALGYMGVGNIKTVTRLLEMLKEIITTREDNEPFMDSVLIHMGSMYTHIGKFGDAILMHGRSLKILEGLYGQSSPFLIIPLLGIAKVYTSITRASKAIDAYHRAITILEMSKGAGREDIVVPLLGLGNLLLREGKAAEAVNSFSRIFKIYEELYGENDGRTGLAMCSLAHAKSAQGDLDEAILLYNKGLQVIKDSEYMSSDDEVIEKIRIDFAELLHAAGRQQEGRKLLEECLLIAEKYDGKGHPSLVTHLINLATSYSRSKNFVEAERLLRSGLRIMQKAVGHDDQSITVPMLHLAVTLYHLNCDTEAEYLAMEVVRIREEAFGKESLLVGEALDCLVSIQTRLDKDDAETLALLKRVLSIQQRELGEESEEVMLTMRKVLFYLNKMGRRDEKLLLERNCPCSEESSNKRLNGNA</sequence>
<comment type="caution">
    <text evidence="3">The sequence shown here is derived from an EMBL/GenBank/DDBJ whole genome shotgun (WGS) entry which is preliminary data.</text>
</comment>
<dbReference type="PANTHER" id="PTHR45641:SF19">
    <property type="entry name" value="NEPHROCYSTIN-3"/>
    <property type="match status" value="1"/>
</dbReference>
<accession>A0AAP0EI52</accession>
<evidence type="ECO:0000256" key="2">
    <source>
        <dbReference type="ARBA" id="ARBA00022803"/>
    </source>
</evidence>
<dbReference type="SMART" id="SM00028">
    <property type="entry name" value="TPR"/>
    <property type="match status" value="6"/>
</dbReference>
<protein>
    <recommendedName>
        <fullName evidence="5">Nephrocystin-3</fullName>
    </recommendedName>
</protein>
<dbReference type="SUPFAM" id="SSF48452">
    <property type="entry name" value="TPR-like"/>
    <property type="match status" value="2"/>
</dbReference>
<dbReference type="Gene3D" id="1.25.40.10">
    <property type="entry name" value="Tetratricopeptide repeat domain"/>
    <property type="match status" value="2"/>
</dbReference>
<name>A0AAP0EI52_9MAGN</name>
<keyword evidence="2" id="KW-0802">TPR repeat</keyword>
<dbReference type="AlphaFoldDB" id="A0AAP0EI52"/>
<organism evidence="3 4">
    <name type="scientific">Stephania cephalantha</name>
    <dbReference type="NCBI Taxonomy" id="152367"/>
    <lineage>
        <taxon>Eukaryota</taxon>
        <taxon>Viridiplantae</taxon>
        <taxon>Streptophyta</taxon>
        <taxon>Embryophyta</taxon>
        <taxon>Tracheophyta</taxon>
        <taxon>Spermatophyta</taxon>
        <taxon>Magnoliopsida</taxon>
        <taxon>Ranunculales</taxon>
        <taxon>Menispermaceae</taxon>
        <taxon>Menispermoideae</taxon>
        <taxon>Cissampelideae</taxon>
        <taxon>Stephania</taxon>
    </lineage>
</organism>
<evidence type="ECO:0000256" key="1">
    <source>
        <dbReference type="ARBA" id="ARBA00022737"/>
    </source>
</evidence>
<dbReference type="GO" id="GO:0009658">
    <property type="term" value="P:chloroplast organization"/>
    <property type="evidence" value="ECO:0007669"/>
    <property type="project" value="TreeGrafter"/>
</dbReference>
<dbReference type="InterPro" id="IPR011990">
    <property type="entry name" value="TPR-like_helical_dom_sf"/>
</dbReference>
<keyword evidence="4" id="KW-1185">Reference proteome</keyword>
<dbReference type="Pfam" id="PF13374">
    <property type="entry name" value="TPR_10"/>
    <property type="match status" value="1"/>
</dbReference>
<proteinExistence type="predicted"/>
<evidence type="ECO:0000313" key="3">
    <source>
        <dbReference type="EMBL" id="KAK9093925.1"/>
    </source>
</evidence>
<dbReference type="EMBL" id="JBBNAG010000011">
    <property type="protein sequence ID" value="KAK9093925.1"/>
    <property type="molecule type" value="Genomic_DNA"/>
</dbReference>
<reference evidence="3 4" key="1">
    <citation type="submission" date="2024-01" db="EMBL/GenBank/DDBJ databases">
        <title>Genome assemblies of Stephania.</title>
        <authorList>
            <person name="Yang L."/>
        </authorList>
    </citation>
    <scope>NUCLEOTIDE SEQUENCE [LARGE SCALE GENOMIC DNA]</scope>
    <source>
        <strain evidence="3">JXDWG</strain>
        <tissue evidence="3">Leaf</tissue>
    </source>
</reference>
<evidence type="ECO:0000313" key="4">
    <source>
        <dbReference type="Proteomes" id="UP001419268"/>
    </source>
</evidence>
<dbReference type="InterPro" id="IPR019734">
    <property type="entry name" value="TPR_rpt"/>
</dbReference>
<dbReference type="PANTHER" id="PTHR45641">
    <property type="entry name" value="TETRATRICOPEPTIDE REPEAT PROTEIN (AFU_ORTHOLOGUE AFUA_6G03870)"/>
    <property type="match status" value="1"/>
</dbReference>
<gene>
    <name evidence="3" type="ORF">Scep_025394</name>
</gene>
<keyword evidence="1" id="KW-0677">Repeat</keyword>
<dbReference type="Proteomes" id="UP001419268">
    <property type="component" value="Unassembled WGS sequence"/>
</dbReference>
<dbReference type="GO" id="GO:0009507">
    <property type="term" value="C:chloroplast"/>
    <property type="evidence" value="ECO:0007669"/>
    <property type="project" value="TreeGrafter"/>
</dbReference>